<dbReference type="PIRSF" id="PIRSF029218">
    <property type="entry name" value="ParE"/>
    <property type="match status" value="1"/>
</dbReference>
<dbReference type="RefSeq" id="WP_169678258.1">
    <property type="nucleotide sequence ID" value="NZ_JABBNU010000002.1"/>
</dbReference>
<evidence type="ECO:0000313" key="4">
    <source>
        <dbReference type="EMBL" id="NMM47640.1"/>
    </source>
</evidence>
<dbReference type="Proteomes" id="UP000559010">
    <property type="component" value="Unassembled WGS sequence"/>
</dbReference>
<dbReference type="AlphaFoldDB" id="A0A848IZC2"/>
<accession>A0A848IZC2</accession>
<name>A0A848IZC2_9BACT</name>
<evidence type="ECO:0000256" key="1">
    <source>
        <dbReference type="ARBA" id="ARBA00006226"/>
    </source>
</evidence>
<dbReference type="Gene3D" id="3.30.2310.20">
    <property type="entry name" value="RelE-like"/>
    <property type="match status" value="1"/>
</dbReference>
<dbReference type="InterPro" id="IPR007712">
    <property type="entry name" value="RelE/ParE_toxin"/>
</dbReference>
<dbReference type="Pfam" id="PF05016">
    <property type="entry name" value="ParE_toxin"/>
    <property type="match status" value="1"/>
</dbReference>
<evidence type="ECO:0000256" key="3">
    <source>
        <dbReference type="PIRNR" id="PIRNR029218"/>
    </source>
</evidence>
<gene>
    <name evidence="4" type="ORF">HH304_04455</name>
</gene>
<dbReference type="InterPro" id="IPR051803">
    <property type="entry name" value="TA_system_RelE-like_toxin"/>
</dbReference>
<keyword evidence="5" id="KW-1185">Reference proteome</keyword>
<comment type="caution">
    <text evidence="4">The sequence shown here is derived from an EMBL/GenBank/DDBJ whole genome shotgun (WGS) entry which is preliminary data.</text>
</comment>
<dbReference type="PANTHER" id="PTHR33755:SF9">
    <property type="entry name" value="TOXIN PARE1"/>
    <property type="match status" value="1"/>
</dbReference>
<dbReference type="InterPro" id="IPR028344">
    <property type="entry name" value="ParE1/4"/>
</dbReference>
<keyword evidence="2" id="KW-1277">Toxin-antitoxin system</keyword>
<dbReference type="EMBL" id="JABBNU010000002">
    <property type="protein sequence ID" value="NMM47640.1"/>
    <property type="molecule type" value="Genomic_DNA"/>
</dbReference>
<comment type="similarity">
    <text evidence="1 3">Belongs to the RelE toxin family.</text>
</comment>
<reference evidence="4 5" key="1">
    <citation type="submission" date="2020-04" db="EMBL/GenBank/DDBJ databases">
        <title>Flammeovirgaceae bacterium KN852 isolated from deep sea.</title>
        <authorList>
            <person name="Zhang D.-C."/>
        </authorList>
    </citation>
    <scope>NUCLEOTIDE SEQUENCE [LARGE SCALE GENOMIC DNA]</scope>
    <source>
        <strain evidence="4 5">KN852</strain>
    </source>
</reference>
<dbReference type="PANTHER" id="PTHR33755">
    <property type="entry name" value="TOXIN PARE1-RELATED"/>
    <property type="match status" value="1"/>
</dbReference>
<dbReference type="InterPro" id="IPR035093">
    <property type="entry name" value="RelE/ParE_toxin_dom_sf"/>
</dbReference>
<sequence>MAKYLLTRKAVEDLADIWNYTVNEWSENQADKYYKMLIDAIKQIAKTPQIGKNYEMVTHDLNGFRVSKHIIFYRILNKNLIEVVRILHERIDLKYRIEE</sequence>
<evidence type="ECO:0000313" key="5">
    <source>
        <dbReference type="Proteomes" id="UP000559010"/>
    </source>
</evidence>
<proteinExistence type="inferred from homology"/>
<evidence type="ECO:0000256" key="2">
    <source>
        <dbReference type="ARBA" id="ARBA00022649"/>
    </source>
</evidence>
<organism evidence="4 5">
    <name type="scientific">Marinigracilibium pacificum</name>
    <dbReference type="NCBI Taxonomy" id="2729599"/>
    <lineage>
        <taxon>Bacteria</taxon>
        <taxon>Pseudomonadati</taxon>
        <taxon>Bacteroidota</taxon>
        <taxon>Cytophagia</taxon>
        <taxon>Cytophagales</taxon>
        <taxon>Flammeovirgaceae</taxon>
        <taxon>Marinigracilibium</taxon>
    </lineage>
</organism>
<protein>
    <recommendedName>
        <fullName evidence="3">Toxin</fullName>
    </recommendedName>
</protein>